<dbReference type="InterPro" id="IPR044166">
    <property type="entry name" value="FTRV"/>
</dbReference>
<dbReference type="GO" id="GO:0015979">
    <property type="term" value="P:photosynthesis"/>
    <property type="evidence" value="ECO:0007669"/>
    <property type="project" value="InterPro"/>
</dbReference>
<evidence type="ECO:0000256" key="2">
    <source>
        <dbReference type="ARBA" id="ARBA00026011"/>
    </source>
</evidence>
<dbReference type="Gene3D" id="2.30.30.50">
    <property type="match status" value="1"/>
</dbReference>
<keyword evidence="1" id="KW-0560">Oxidoreductase</keyword>
<comment type="similarity">
    <text evidence="4">Belongs to the ferredoxin thioredoxin reductase alpha subunit family.</text>
</comment>
<dbReference type="PANTHER" id="PTHR46937">
    <property type="entry name" value="FERREDOXIN-THIOREDOXIN REDUCTASE, VARIABLE CHAIN"/>
    <property type="match status" value="1"/>
</dbReference>
<dbReference type="STRING" id="549789.NIES30_04135"/>
<comment type="function">
    <text evidence="3">Variable subunit of the ferredoxin-thioredoxin reductase (FTR), which catalyzes the two-electron reduction of thioredoxins by the electrons provided by reduced ferredoxin.</text>
</comment>
<dbReference type="RefSeq" id="WP_073607149.1">
    <property type="nucleotide sequence ID" value="NZ_MRCG01000002.1"/>
</dbReference>
<dbReference type="OrthoDB" id="462709at2"/>
<dbReference type="EMBL" id="MRCG01000002">
    <property type="protein sequence ID" value="OKH49909.1"/>
    <property type="molecule type" value="Genomic_DNA"/>
</dbReference>
<evidence type="ECO:0000313" key="6">
    <source>
        <dbReference type="EMBL" id="OKH49909.1"/>
    </source>
</evidence>
<evidence type="ECO:0000259" key="5">
    <source>
        <dbReference type="Pfam" id="PF02941"/>
    </source>
</evidence>
<comment type="subunit">
    <text evidence="2">Heterodimer of subunit A (variable subunit) and subunit B (catalytic subunit). Heterodimeric FTR forms a complex with ferredoxin and thioredoxin.</text>
</comment>
<reference evidence="6 7" key="1">
    <citation type="submission" date="2016-11" db="EMBL/GenBank/DDBJ databases">
        <title>Draft Genome Sequences of Nine Cyanobacterial Strains from Diverse Habitats.</title>
        <authorList>
            <person name="Zhu T."/>
            <person name="Hou S."/>
            <person name="Lu X."/>
            <person name="Hess W.R."/>
        </authorList>
    </citation>
    <scope>NUCLEOTIDE SEQUENCE [LARGE SCALE GENOMIC DNA]</scope>
    <source>
        <strain evidence="6 7">NIES-30</strain>
    </source>
</reference>
<evidence type="ECO:0000256" key="1">
    <source>
        <dbReference type="ARBA" id="ARBA00023002"/>
    </source>
</evidence>
<dbReference type="InterPro" id="IPR008990">
    <property type="entry name" value="Elect_transpt_acc-like_dom_sf"/>
</dbReference>
<sequence length="78" mass="8984">MNVGERVRIKESVIFYHHPLHRNEAFDAKGLEGVVVTILTDYKGRPISPNFPVQVEFEVEGAKRPMRAHLKQDELETL</sequence>
<evidence type="ECO:0000313" key="7">
    <source>
        <dbReference type="Proteomes" id="UP000185557"/>
    </source>
</evidence>
<proteinExistence type="inferred from homology"/>
<dbReference type="SUPFAM" id="SSF50090">
    <property type="entry name" value="Electron transport accessory proteins"/>
    <property type="match status" value="1"/>
</dbReference>
<gene>
    <name evidence="6" type="ORF">NIES30_04135</name>
</gene>
<dbReference type="GO" id="GO:0016491">
    <property type="term" value="F:oxidoreductase activity"/>
    <property type="evidence" value="ECO:0007669"/>
    <property type="project" value="UniProtKB-KW"/>
</dbReference>
<dbReference type="PANTHER" id="PTHR46937:SF4">
    <property type="entry name" value="FERREDOXIN-THIOREDOXIN REDUCTASE SUBUNIT A1, CHLOROPLASTIC"/>
    <property type="match status" value="1"/>
</dbReference>
<feature type="domain" description="Ferredoxin thioredoxin reductase alpha chain" evidence="5">
    <location>
        <begin position="3"/>
        <end position="74"/>
    </location>
</feature>
<dbReference type="AlphaFoldDB" id="A0A1U7J913"/>
<dbReference type="InterPro" id="IPR004207">
    <property type="entry name" value="Fd_thioredoxin_Rdtase_alpha"/>
</dbReference>
<organism evidence="6 7">
    <name type="scientific">Phormidium tenue NIES-30</name>
    <dbReference type="NCBI Taxonomy" id="549789"/>
    <lineage>
        <taxon>Bacteria</taxon>
        <taxon>Bacillati</taxon>
        <taxon>Cyanobacteriota</taxon>
        <taxon>Cyanophyceae</taxon>
        <taxon>Oscillatoriophycideae</taxon>
        <taxon>Oscillatoriales</taxon>
        <taxon>Oscillatoriaceae</taxon>
        <taxon>Phormidium</taxon>
    </lineage>
</organism>
<accession>A0A1U7J913</accession>
<dbReference type="Proteomes" id="UP000185557">
    <property type="component" value="Unassembled WGS sequence"/>
</dbReference>
<protein>
    <submittedName>
        <fullName evidence="6">Ferredoxin--nitrite reductase</fullName>
    </submittedName>
</protein>
<dbReference type="Pfam" id="PF02941">
    <property type="entry name" value="FeThRed_A"/>
    <property type="match status" value="1"/>
</dbReference>
<evidence type="ECO:0000256" key="3">
    <source>
        <dbReference type="ARBA" id="ARBA00034474"/>
    </source>
</evidence>
<comment type="caution">
    <text evidence="6">The sequence shown here is derived from an EMBL/GenBank/DDBJ whole genome shotgun (WGS) entry which is preliminary data.</text>
</comment>
<name>A0A1U7J913_9CYAN</name>
<evidence type="ECO:0000256" key="4">
    <source>
        <dbReference type="ARBA" id="ARBA00034490"/>
    </source>
</evidence>
<keyword evidence="7" id="KW-1185">Reference proteome</keyword>